<dbReference type="Proteomes" id="UP001283361">
    <property type="component" value="Unassembled WGS sequence"/>
</dbReference>
<reference evidence="1" key="1">
    <citation type="journal article" date="2023" name="G3 (Bethesda)">
        <title>A reference genome for the long-term kleptoplast-retaining sea slug Elysia crispata morphotype clarki.</title>
        <authorList>
            <person name="Eastman K.E."/>
            <person name="Pendleton A.L."/>
            <person name="Shaikh M.A."/>
            <person name="Suttiyut T."/>
            <person name="Ogas R."/>
            <person name="Tomko P."/>
            <person name="Gavelis G."/>
            <person name="Widhalm J.R."/>
            <person name="Wisecaver J.H."/>
        </authorList>
    </citation>
    <scope>NUCLEOTIDE SEQUENCE</scope>
    <source>
        <strain evidence="1">ECLA1</strain>
    </source>
</reference>
<sequence length="152" mass="16497">MAIRSQEAVVVVFCVSSAVLKTRSNTSILHIKPRICPGTACYNWRLIKEQSTTALSHPSICSCYYIYLHLLAWEGRLVSSGCDMLFTVAGPGFCLIQLAHIKEDGPAVEDTPLVHVSLCLPDGLPNPRLSPLLAPADVWHATTGLVLSTRAL</sequence>
<comment type="caution">
    <text evidence="1">The sequence shown here is derived from an EMBL/GenBank/DDBJ whole genome shotgun (WGS) entry which is preliminary data.</text>
</comment>
<proteinExistence type="predicted"/>
<protein>
    <submittedName>
        <fullName evidence="1">Uncharacterized protein</fullName>
    </submittedName>
</protein>
<name>A0AAE1AZY8_9GAST</name>
<keyword evidence="2" id="KW-1185">Reference proteome</keyword>
<dbReference type="AlphaFoldDB" id="A0AAE1AZY8"/>
<organism evidence="1 2">
    <name type="scientific">Elysia crispata</name>
    <name type="common">lettuce slug</name>
    <dbReference type="NCBI Taxonomy" id="231223"/>
    <lineage>
        <taxon>Eukaryota</taxon>
        <taxon>Metazoa</taxon>
        <taxon>Spiralia</taxon>
        <taxon>Lophotrochozoa</taxon>
        <taxon>Mollusca</taxon>
        <taxon>Gastropoda</taxon>
        <taxon>Heterobranchia</taxon>
        <taxon>Euthyneura</taxon>
        <taxon>Panpulmonata</taxon>
        <taxon>Sacoglossa</taxon>
        <taxon>Placobranchoidea</taxon>
        <taxon>Plakobranchidae</taxon>
        <taxon>Elysia</taxon>
    </lineage>
</organism>
<accession>A0AAE1AZY8</accession>
<evidence type="ECO:0000313" key="2">
    <source>
        <dbReference type="Proteomes" id="UP001283361"/>
    </source>
</evidence>
<dbReference type="EMBL" id="JAWDGP010000819">
    <property type="protein sequence ID" value="KAK3797028.1"/>
    <property type="molecule type" value="Genomic_DNA"/>
</dbReference>
<evidence type="ECO:0000313" key="1">
    <source>
        <dbReference type="EMBL" id="KAK3797028.1"/>
    </source>
</evidence>
<gene>
    <name evidence="1" type="ORF">RRG08_055084</name>
</gene>